<proteinExistence type="predicted"/>
<dbReference type="InParanoid" id="A0A0C2X3F0"/>
<sequence>MQNIPENDLDRCLSGLLSCLQNTNSVWAVDTVIIERMSSLLAFDAAETAARVRSVTDAQKLIDIIDSLTNNESFLSHCSQRGHAARKACLLVSEIFARVPVLPQSLFWNGTTPQCVWFREYNSGYLEYACSSAVINRFLDHNHTVPTWFIYQGDKLNFVHGSVNEQNQSVDKWLERARPNFVTRIRVMLEVARTIRYLHSMDVDTALISSMIQSAFFALDSNLHAKIMFFYGQLYVRI</sequence>
<dbReference type="EMBL" id="KN818256">
    <property type="protein sequence ID" value="KIL63736.1"/>
    <property type="molecule type" value="Genomic_DNA"/>
</dbReference>
<accession>A0A0C2X3F0</accession>
<gene>
    <name evidence="1" type="ORF">M378DRAFT_164186</name>
</gene>
<evidence type="ECO:0000313" key="1">
    <source>
        <dbReference type="EMBL" id="KIL63736.1"/>
    </source>
</evidence>
<organism evidence="1 2">
    <name type="scientific">Amanita muscaria (strain Koide BX008)</name>
    <dbReference type="NCBI Taxonomy" id="946122"/>
    <lineage>
        <taxon>Eukaryota</taxon>
        <taxon>Fungi</taxon>
        <taxon>Dikarya</taxon>
        <taxon>Basidiomycota</taxon>
        <taxon>Agaricomycotina</taxon>
        <taxon>Agaricomycetes</taxon>
        <taxon>Agaricomycetidae</taxon>
        <taxon>Agaricales</taxon>
        <taxon>Pluteineae</taxon>
        <taxon>Amanitaceae</taxon>
        <taxon>Amanita</taxon>
    </lineage>
</organism>
<name>A0A0C2X3F0_AMAMK</name>
<protein>
    <submittedName>
        <fullName evidence="1">Uncharacterized protein</fullName>
    </submittedName>
</protein>
<dbReference type="Proteomes" id="UP000054549">
    <property type="component" value="Unassembled WGS sequence"/>
</dbReference>
<reference evidence="1 2" key="1">
    <citation type="submission" date="2014-04" db="EMBL/GenBank/DDBJ databases">
        <title>Evolutionary Origins and Diversification of the Mycorrhizal Mutualists.</title>
        <authorList>
            <consortium name="DOE Joint Genome Institute"/>
            <consortium name="Mycorrhizal Genomics Consortium"/>
            <person name="Kohler A."/>
            <person name="Kuo A."/>
            <person name="Nagy L.G."/>
            <person name="Floudas D."/>
            <person name="Copeland A."/>
            <person name="Barry K.W."/>
            <person name="Cichocki N."/>
            <person name="Veneault-Fourrey C."/>
            <person name="LaButti K."/>
            <person name="Lindquist E.A."/>
            <person name="Lipzen A."/>
            <person name="Lundell T."/>
            <person name="Morin E."/>
            <person name="Murat C."/>
            <person name="Riley R."/>
            <person name="Ohm R."/>
            <person name="Sun H."/>
            <person name="Tunlid A."/>
            <person name="Henrissat B."/>
            <person name="Grigoriev I.V."/>
            <person name="Hibbett D.S."/>
            <person name="Martin F."/>
        </authorList>
    </citation>
    <scope>NUCLEOTIDE SEQUENCE [LARGE SCALE GENOMIC DNA]</scope>
    <source>
        <strain evidence="1 2">Koide BX008</strain>
    </source>
</reference>
<dbReference type="HOGENOM" id="CLU_101837_0_0_1"/>
<dbReference type="AlphaFoldDB" id="A0A0C2X3F0"/>
<keyword evidence="2" id="KW-1185">Reference proteome</keyword>
<evidence type="ECO:0000313" key="2">
    <source>
        <dbReference type="Proteomes" id="UP000054549"/>
    </source>
</evidence>